<evidence type="ECO:0000256" key="7">
    <source>
        <dbReference type="ARBA" id="ARBA00022729"/>
    </source>
</evidence>
<dbReference type="InterPro" id="IPR000157">
    <property type="entry name" value="TIR_dom"/>
</dbReference>
<dbReference type="AlphaFoldDB" id="A0A433UBR5"/>
<dbReference type="InterPro" id="IPR003591">
    <property type="entry name" value="Leu-rich_rpt_typical-subtyp"/>
</dbReference>
<gene>
    <name evidence="16" type="ORF">EGW08_001008</name>
</gene>
<dbReference type="Pfam" id="PF13855">
    <property type="entry name" value="LRR_8"/>
    <property type="match status" value="3"/>
</dbReference>
<dbReference type="FunFam" id="3.80.10.10:FF:001438">
    <property type="entry name" value="Uncharacterized protein"/>
    <property type="match status" value="1"/>
</dbReference>
<evidence type="ECO:0000256" key="1">
    <source>
        <dbReference type="ARBA" id="ARBA00004167"/>
    </source>
</evidence>
<keyword evidence="5" id="KW-0433">Leucine-rich repeat</keyword>
<name>A0A433UBR5_ELYCH</name>
<dbReference type="Pfam" id="PF13676">
    <property type="entry name" value="TIR_2"/>
    <property type="match status" value="1"/>
</dbReference>
<evidence type="ECO:0000256" key="10">
    <source>
        <dbReference type="ARBA" id="ARBA00023136"/>
    </source>
</evidence>
<evidence type="ECO:0000256" key="11">
    <source>
        <dbReference type="ARBA" id="ARBA00023170"/>
    </source>
</evidence>
<keyword evidence="9 14" id="KW-1133">Transmembrane helix</keyword>
<evidence type="ECO:0000256" key="5">
    <source>
        <dbReference type="ARBA" id="ARBA00022614"/>
    </source>
</evidence>
<feature type="region of interest" description="Disordered" evidence="13">
    <location>
        <begin position="79"/>
        <end position="118"/>
    </location>
</feature>
<protein>
    <recommendedName>
        <fullName evidence="15">TIR domain-containing protein</fullName>
    </recommendedName>
</protein>
<dbReference type="PANTHER" id="PTHR24365">
    <property type="entry name" value="TOLL-LIKE RECEPTOR"/>
    <property type="match status" value="1"/>
</dbReference>
<keyword evidence="8" id="KW-0677">Repeat</keyword>
<evidence type="ECO:0000259" key="15">
    <source>
        <dbReference type="PROSITE" id="PS50104"/>
    </source>
</evidence>
<dbReference type="InterPro" id="IPR032675">
    <property type="entry name" value="LRR_dom_sf"/>
</dbReference>
<organism evidence="16 17">
    <name type="scientific">Elysia chlorotica</name>
    <name type="common">Eastern emerald elysia</name>
    <name type="synonym">Sea slug</name>
    <dbReference type="NCBI Taxonomy" id="188477"/>
    <lineage>
        <taxon>Eukaryota</taxon>
        <taxon>Metazoa</taxon>
        <taxon>Spiralia</taxon>
        <taxon>Lophotrochozoa</taxon>
        <taxon>Mollusca</taxon>
        <taxon>Gastropoda</taxon>
        <taxon>Heterobranchia</taxon>
        <taxon>Euthyneura</taxon>
        <taxon>Panpulmonata</taxon>
        <taxon>Sacoglossa</taxon>
        <taxon>Placobranchoidea</taxon>
        <taxon>Plakobranchidae</taxon>
        <taxon>Elysia</taxon>
    </lineage>
</organism>
<evidence type="ECO:0000256" key="13">
    <source>
        <dbReference type="SAM" id="MobiDB-lite"/>
    </source>
</evidence>
<dbReference type="InterPro" id="IPR001611">
    <property type="entry name" value="Leu-rich_rpt"/>
</dbReference>
<proteinExistence type="inferred from homology"/>
<dbReference type="PROSITE" id="PS51450">
    <property type="entry name" value="LRR"/>
    <property type="match status" value="2"/>
</dbReference>
<feature type="domain" description="TIR" evidence="15">
    <location>
        <begin position="1002"/>
        <end position="1088"/>
    </location>
</feature>
<comment type="caution">
    <text evidence="16">The sequence shown here is derived from an EMBL/GenBank/DDBJ whole genome shotgun (WGS) entry which is preliminary data.</text>
</comment>
<dbReference type="GO" id="GO:0007165">
    <property type="term" value="P:signal transduction"/>
    <property type="evidence" value="ECO:0007669"/>
    <property type="project" value="InterPro"/>
</dbReference>
<evidence type="ECO:0000256" key="14">
    <source>
        <dbReference type="SAM" id="Phobius"/>
    </source>
</evidence>
<reference evidence="16 17" key="1">
    <citation type="submission" date="2019-01" db="EMBL/GenBank/DDBJ databases">
        <title>A draft genome assembly of the solar-powered sea slug Elysia chlorotica.</title>
        <authorList>
            <person name="Cai H."/>
            <person name="Li Q."/>
            <person name="Fang X."/>
            <person name="Li J."/>
            <person name="Curtis N.E."/>
            <person name="Altenburger A."/>
            <person name="Shibata T."/>
            <person name="Feng M."/>
            <person name="Maeda T."/>
            <person name="Schwartz J.A."/>
            <person name="Shigenobu S."/>
            <person name="Lundholm N."/>
            <person name="Nishiyama T."/>
            <person name="Yang H."/>
            <person name="Hasebe M."/>
            <person name="Li S."/>
            <person name="Pierce S.K."/>
            <person name="Wang J."/>
        </authorList>
    </citation>
    <scope>NUCLEOTIDE SEQUENCE [LARGE SCALE GENOMIC DNA]</scope>
    <source>
        <strain evidence="16">EC2010</strain>
        <tissue evidence="16">Whole organism of an adult</tissue>
    </source>
</reference>
<evidence type="ECO:0000256" key="9">
    <source>
        <dbReference type="ARBA" id="ARBA00022989"/>
    </source>
</evidence>
<dbReference type="GO" id="GO:0005886">
    <property type="term" value="C:plasma membrane"/>
    <property type="evidence" value="ECO:0007669"/>
    <property type="project" value="UniProtKB-SubCell"/>
</dbReference>
<dbReference type="SUPFAM" id="SSF52058">
    <property type="entry name" value="L domain-like"/>
    <property type="match status" value="3"/>
</dbReference>
<dbReference type="GO" id="GO:0038023">
    <property type="term" value="F:signaling receptor activity"/>
    <property type="evidence" value="ECO:0007669"/>
    <property type="project" value="TreeGrafter"/>
</dbReference>
<keyword evidence="7" id="KW-0732">Signal</keyword>
<dbReference type="EMBL" id="RQTK01000016">
    <property type="protein sequence ID" value="RUS91202.1"/>
    <property type="molecule type" value="Genomic_DNA"/>
</dbReference>
<feature type="transmembrane region" description="Helical" evidence="14">
    <location>
        <begin position="944"/>
        <end position="970"/>
    </location>
</feature>
<dbReference type="InterPro" id="IPR035897">
    <property type="entry name" value="Toll_tir_struct_dom_sf"/>
</dbReference>
<comment type="similarity">
    <text evidence="3">Belongs to the Toll-like receptor family.</text>
</comment>
<accession>A0A433UBR5</accession>
<dbReference type="PROSITE" id="PS50104">
    <property type="entry name" value="TIR"/>
    <property type="match status" value="1"/>
</dbReference>
<dbReference type="SMART" id="SM00255">
    <property type="entry name" value="TIR"/>
    <property type="match status" value="1"/>
</dbReference>
<evidence type="ECO:0000256" key="3">
    <source>
        <dbReference type="ARBA" id="ARBA00009634"/>
    </source>
</evidence>
<sequence>MPRLKALSIVDCDLPQVSGDTETPSAPSYLSHIANLQRLTLSGCKLTRVPALPNWHRLVYLNISNNNLQSIDLLQSSLPSGTANPAGAGREEPEEHTTSSGQLSSGETTSTTKTNDYGDTTGITVLDASYNPMTSLPTSAIVASPRLEKLFLRKVALREFHLPHNLTLPRLRVLDAGDSDIAVFTFPRLCNSTSLNKILLRGAGIPALSEDLSCLKNLSRLHLINLGLTSTIWEQLQSPVLSKLYLSENALTYVDTSRLPKLSTLVLDRNSISELNASSSFANLPELQLLNISFNLISEIPAQCFQGTLNLKALDASNNKLTRIESHTLAGLTQLFYLTFAHNSISSMGYTLFDDNTAMKWLFLQANNIQFLPRLNMMGSLSWLNVSHNQIRMIEPRHLEGLHSLTVLHANNNSIQIIRPYLFSKTPYLNEAFLSDNQIVSVGNLGDHPNLRALTLDNNLISDFITGSPFYRLRALAFLSLDNNRITTIRRNTYPPSLRFLYINANFIAWIETSSFENLPNLQIVEIRNNQMVFTLPSMAINKFGSNSPKPRFYVSLNQWRCDCSMAYLKLLHERRQEFNLFLNVYPDFHGLEQTACELDYGGRTYARFDDVPLSEFVCEYPSPYCSSGCICCNRSKTQDDPVDLACSCQLTCPAGCTCYVGGELMDRDYFHIRCDDRGFDSVPDRIPPKASNLFLDGNNISSVSHGDFHHLGDLEKLYLNSSGLSTLNNETFLNCTHLAYLYLDHNLLTVLHSDMFKGLSSLSQLYLHHNILKVISSNVFEHLPSVRVVTLHENRLVKVGSSLDALPHSLTALSLSENPWACDCEDSKDLYDLLKFKSKVIVDKDNVCCYFPVATEMVGSNASQTHTIPLTVSEAVGKTTMLLERSRSTAGHTLHNFTDAGEGNSSFHVCHTVLSLDFSERCRDRNYTGSLGSDIGYSGKSEMAAGIVALIVLTAFLTIAACLVFFVIFKRKELQALAYAKLGVRVFDKKVQIDAEDKGSKAFDAFISYSSKDDEFVAGTLVPALEDPKKGYRVCVHYRDFPVGGTITDTICRAIESSSRTILLLSQNFLKSEWCRFEFQVNKCSQV</sequence>
<feature type="compositionally biased region" description="Polar residues" evidence="13">
    <location>
        <begin position="98"/>
        <end position="118"/>
    </location>
</feature>
<evidence type="ECO:0000256" key="2">
    <source>
        <dbReference type="ARBA" id="ARBA00004236"/>
    </source>
</evidence>
<evidence type="ECO:0000256" key="8">
    <source>
        <dbReference type="ARBA" id="ARBA00022737"/>
    </source>
</evidence>
<keyword evidence="10 14" id="KW-0472">Membrane</keyword>
<evidence type="ECO:0000256" key="12">
    <source>
        <dbReference type="ARBA" id="ARBA00023180"/>
    </source>
</evidence>
<evidence type="ECO:0000313" key="17">
    <source>
        <dbReference type="Proteomes" id="UP000271974"/>
    </source>
</evidence>
<keyword evidence="12" id="KW-0325">Glycoprotein</keyword>
<evidence type="ECO:0000256" key="4">
    <source>
        <dbReference type="ARBA" id="ARBA00022475"/>
    </source>
</evidence>
<dbReference type="Gene3D" id="3.80.10.10">
    <property type="entry name" value="Ribonuclease Inhibitor"/>
    <property type="match status" value="6"/>
</dbReference>
<keyword evidence="4" id="KW-1003">Cell membrane</keyword>
<dbReference type="Proteomes" id="UP000271974">
    <property type="component" value="Unassembled WGS sequence"/>
</dbReference>
<evidence type="ECO:0000313" key="16">
    <source>
        <dbReference type="EMBL" id="RUS91202.1"/>
    </source>
</evidence>
<dbReference type="PANTHER" id="PTHR24365:SF541">
    <property type="entry name" value="PROTEIN TOLL-RELATED"/>
    <property type="match status" value="1"/>
</dbReference>
<dbReference type="OrthoDB" id="1421090at2759"/>
<evidence type="ECO:0000256" key="6">
    <source>
        <dbReference type="ARBA" id="ARBA00022692"/>
    </source>
</evidence>
<dbReference type="SMART" id="SM00013">
    <property type="entry name" value="LRRNT"/>
    <property type="match status" value="1"/>
</dbReference>
<dbReference type="STRING" id="188477.A0A433UBR5"/>
<keyword evidence="11" id="KW-0675">Receptor</keyword>
<keyword evidence="17" id="KW-1185">Reference proteome</keyword>
<dbReference type="SMART" id="SM00369">
    <property type="entry name" value="LRR_TYP"/>
    <property type="match status" value="12"/>
</dbReference>
<dbReference type="InterPro" id="IPR000372">
    <property type="entry name" value="LRRNT"/>
</dbReference>
<keyword evidence="6 14" id="KW-0812">Transmembrane</keyword>
<dbReference type="Gene3D" id="3.40.50.10140">
    <property type="entry name" value="Toll/interleukin-1 receptor homology (TIR) domain"/>
    <property type="match status" value="1"/>
</dbReference>
<dbReference type="SUPFAM" id="SSF52200">
    <property type="entry name" value="Toll/Interleukin receptor TIR domain"/>
    <property type="match status" value="1"/>
</dbReference>
<comment type="subcellular location">
    <subcellularLocation>
        <location evidence="2">Cell membrane</location>
    </subcellularLocation>
    <subcellularLocation>
        <location evidence="1">Membrane</location>
        <topology evidence="1">Single-pass membrane protein</topology>
    </subcellularLocation>
</comment>